<dbReference type="SUPFAM" id="SSF56784">
    <property type="entry name" value="HAD-like"/>
    <property type="match status" value="1"/>
</dbReference>
<reference evidence="1 2" key="1">
    <citation type="submission" date="2017-09" db="EMBL/GenBank/DDBJ databases">
        <title>Depth-based differentiation of microbial function through sediment-hosted aquifers and enrichment of novel symbionts in the deep terrestrial subsurface.</title>
        <authorList>
            <person name="Probst A.J."/>
            <person name="Ladd B."/>
            <person name="Jarett J.K."/>
            <person name="Geller-Mcgrath D.E."/>
            <person name="Sieber C.M."/>
            <person name="Emerson J.B."/>
            <person name="Anantharaman K."/>
            <person name="Thomas B.C."/>
            <person name="Malmstrom R."/>
            <person name="Stieglmeier M."/>
            <person name="Klingl A."/>
            <person name="Woyke T."/>
            <person name="Ryan C.M."/>
            <person name="Banfield J.F."/>
        </authorList>
    </citation>
    <scope>NUCLEOTIDE SEQUENCE [LARGE SCALE GENOMIC DNA]</scope>
    <source>
        <strain evidence="1">CG10_big_fil_rev_8_21_14_0_10_48_11</strain>
    </source>
</reference>
<dbReference type="Proteomes" id="UP000231152">
    <property type="component" value="Unassembled WGS sequence"/>
</dbReference>
<protein>
    <recommendedName>
        <fullName evidence="3">Haloacid dehalogenase</fullName>
    </recommendedName>
</protein>
<dbReference type="Gene3D" id="1.10.150.520">
    <property type="match status" value="1"/>
</dbReference>
<proteinExistence type="predicted"/>
<evidence type="ECO:0008006" key="3">
    <source>
        <dbReference type="Google" id="ProtNLM"/>
    </source>
</evidence>
<dbReference type="AlphaFoldDB" id="A0A2M8LF28"/>
<dbReference type="Gene3D" id="3.40.50.1000">
    <property type="entry name" value="HAD superfamily/HAD-like"/>
    <property type="match status" value="1"/>
</dbReference>
<dbReference type="InterPro" id="IPR036412">
    <property type="entry name" value="HAD-like_sf"/>
</dbReference>
<evidence type="ECO:0000313" key="2">
    <source>
        <dbReference type="Proteomes" id="UP000231152"/>
    </source>
</evidence>
<dbReference type="InterPro" id="IPR023214">
    <property type="entry name" value="HAD_sf"/>
</dbReference>
<dbReference type="EMBL" id="PFET01000006">
    <property type="protein sequence ID" value="PJE76058.1"/>
    <property type="molecule type" value="Genomic_DNA"/>
</dbReference>
<sequence>MSMRILFGLDHTLFDTHFFKQDVALSFFRFGIPEEEFWSTFHLSYNADLDHKGTYSIEKHMKLLGDAVEGLTADQIFAELARRASMRGSGYLYPDVLPSLQQLYEQGIELHVLSLGAPNEQRLKFMASGIAPYCKSFHTTNLAEPRAGKLRLANSILNRKGVSITVNGLIPEVAAFEHEYLELRHFLIRRYNESTQLGGPGIVVQNLFEVLSQLAAIPVR</sequence>
<comment type="caution">
    <text evidence="1">The sequence shown here is derived from an EMBL/GenBank/DDBJ whole genome shotgun (WGS) entry which is preliminary data.</text>
</comment>
<accession>A0A2M8LF28</accession>
<organism evidence="1 2">
    <name type="scientific">Candidatus Uhrbacteria bacterium CG10_big_fil_rev_8_21_14_0_10_48_11</name>
    <dbReference type="NCBI Taxonomy" id="1975037"/>
    <lineage>
        <taxon>Bacteria</taxon>
        <taxon>Candidatus Uhriibacteriota</taxon>
    </lineage>
</organism>
<evidence type="ECO:0000313" key="1">
    <source>
        <dbReference type="EMBL" id="PJE76058.1"/>
    </source>
</evidence>
<name>A0A2M8LF28_9BACT</name>
<gene>
    <name evidence="1" type="ORF">COV04_01810</name>
</gene>